<feature type="compositionally biased region" description="Basic and acidic residues" evidence="6">
    <location>
        <begin position="14"/>
        <end position="30"/>
    </location>
</feature>
<evidence type="ECO:0000256" key="4">
    <source>
        <dbReference type="ARBA" id="ARBA00022989"/>
    </source>
</evidence>
<evidence type="ECO:0000256" key="2">
    <source>
        <dbReference type="ARBA" id="ARBA00022475"/>
    </source>
</evidence>
<keyword evidence="4" id="KW-1133">Transmembrane helix</keyword>
<dbReference type="Gene3D" id="3.40.50.300">
    <property type="entry name" value="P-loop containing nucleotide triphosphate hydrolases"/>
    <property type="match status" value="1"/>
</dbReference>
<sequence length="552" mass="57851">MIADTPALSPRPGDPAHRPELPGGEPGDRRDELDLAQLWSGLRRSLRWILAAAVVGAGLTYLVSSQQPPVFEATTTLSTSALPVVTTARDAVVTVPPLPPGALEDVLSGATIMEALIGRVQRSPELPATRRAALSEALRAEYRQHALRTVTLDSQVDGAGIGLYFLTARGQSPSEAAVLADLSAQTLVAWDQGRAVATVTRDQGRVSAQLRDLQRQLANPELGSAQRQILQASQGSLQRALAQIQVQRQGTSGSLEFLSSAVTAMTPVSPRPTRNAAVVGVVLVLLAGGVTALRVVADTTIRREDDLRDLGWPVLGSVSGSGRSRRQRRAAAPDHAGSLGFLAVTLQRRLGPATGQVVMVTACADDEDTAALTTALASELARAGSRVLLVDADVSGSDPIQATEHGAAPQDAQGRGRGVQTLAHALADPSHAEPPEITPGVHLLPAGRDLALSLPTRQQDAALDALLTRWSTAYDLILVRGSSLQRPASVVLGARVQHVLLVVRTGRWSAGAIRQSLVRAQGAGLAVTGLVLLDAGAPRGVRWARRATVQGR</sequence>
<dbReference type="RefSeq" id="WP_380102738.1">
    <property type="nucleotide sequence ID" value="NZ_JBHRZG010000022.1"/>
</dbReference>
<keyword evidence="3" id="KW-0812">Transmembrane</keyword>
<dbReference type="InterPro" id="IPR027417">
    <property type="entry name" value="P-loop_NTPase"/>
</dbReference>
<evidence type="ECO:0000313" key="8">
    <source>
        <dbReference type="EMBL" id="MFC3834253.1"/>
    </source>
</evidence>
<evidence type="ECO:0000256" key="5">
    <source>
        <dbReference type="ARBA" id="ARBA00023136"/>
    </source>
</evidence>
<dbReference type="EMBL" id="JBHRZG010000022">
    <property type="protein sequence ID" value="MFC3834253.1"/>
    <property type="molecule type" value="Genomic_DNA"/>
</dbReference>
<evidence type="ECO:0000313" key="9">
    <source>
        <dbReference type="Proteomes" id="UP001595803"/>
    </source>
</evidence>
<evidence type="ECO:0000259" key="7">
    <source>
        <dbReference type="Pfam" id="PF02706"/>
    </source>
</evidence>
<evidence type="ECO:0000256" key="6">
    <source>
        <dbReference type="SAM" id="MobiDB-lite"/>
    </source>
</evidence>
<dbReference type="InterPro" id="IPR003856">
    <property type="entry name" value="LPS_length_determ_N"/>
</dbReference>
<reference evidence="9" key="1">
    <citation type="journal article" date="2019" name="Int. J. Syst. Evol. Microbiol.">
        <title>The Global Catalogue of Microorganisms (GCM) 10K type strain sequencing project: providing services to taxonomists for standard genome sequencing and annotation.</title>
        <authorList>
            <consortium name="The Broad Institute Genomics Platform"/>
            <consortium name="The Broad Institute Genome Sequencing Center for Infectious Disease"/>
            <person name="Wu L."/>
            <person name="Ma J."/>
        </authorList>
    </citation>
    <scope>NUCLEOTIDE SEQUENCE [LARGE SCALE GENOMIC DNA]</scope>
    <source>
        <strain evidence="9">CCTCC AB 2017081</strain>
    </source>
</reference>
<feature type="region of interest" description="Disordered" evidence="6">
    <location>
        <begin position="1"/>
        <end position="30"/>
    </location>
</feature>
<protein>
    <submittedName>
        <fullName evidence="8">Wzz/FepE/Etk N-terminal domain-containing protein</fullName>
    </submittedName>
</protein>
<dbReference type="PANTHER" id="PTHR32309:SF31">
    <property type="entry name" value="CAPSULAR EXOPOLYSACCHARIDE FAMILY"/>
    <property type="match status" value="1"/>
</dbReference>
<evidence type="ECO:0000256" key="3">
    <source>
        <dbReference type="ARBA" id="ARBA00022692"/>
    </source>
</evidence>
<comment type="subcellular location">
    <subcellularLocation>
        <location evidence="1">Cell membrane</location>
        <topology evidence="1">Multi-pass membrane protein</topology>
    </subcellularLocation>
</comment>
<name>A0ABV7ZCZ8_9DEIO</name>
<gene>
    <name evidence="8" type="ORF">ACFOSB_15480</name>
</gene>
<comment type="caution">
    <text evidence="8">The sequence shown here is derived from an EMBL/GenBank/DDBJ whole genome shotgun (WGS) entry which is preliminary data.</text>
</comment>
<dbReference type="Pfam" id="PF02706">
    <property type="entry name" value="Wzz"/>
    <property type="match status" value="1"/>
</dbReference>
<feature type="domain" description="Polysaccharide chain length determinant N-terminal" evidence="7">
    <location>
        <begin position="31"/>
        <end position="78"/>
    </location>
</feature>
<dbReference type="Proteomes" id="UP001595803">
    <property type="component" value="Unassembled WGS sequence"/>
</dbReference>
<proteinExistence type="predicted"/>
<organism evidence="8 9">
    <name type="scientific">Deinococcus rufus</name>
    <dbReference type="NCBI Taxonomy" id="2136097"/>
    <lineage>
        <taxon>Bacteria</taxon>
        <taxon>Thermotogati</taxon>
        <taxon>Deinococcota</taxon>
        <taxon>Deinococci</taxon>
        <taxon>Deinococcales</taxon>
        <taxon>Deinococcaceae</taxon>
        <taxon>Deinococcus</taxon>
    </lineage>
</organism>
<keyword evidence="9" id="KW-1185">Reference proteome</keyword>
<keyword evidence="2" id="KW-1003">Cell membrane</keyword>
<dbReference type="InterPro" id="IPR050445">
    <property type="entry name" value="Bact_polysacc_biosynth/exp"/>
</dbReference>
<evidence type="ECO:0000256" key="1">
    <source>
        <dbReference type="ARBA" id="ARBA00004651"/>
    </source>
</evidence>
<accession>A0ABV7ZCZ8</accession>
<feature type="region of interest" description="Disordered" evidence="6">
    <location>
        <begin position="399"/>
        <end position="418"/>
    </location>
</feature>
<keyword evidence="5" id="KW-0472">Membrane</keyword>
<dbReference type="PANTHER" id="PTHR32309">
    <property type="entry name" value="TYROSINE-PROTEIN KINASE"/>
    <property type="match status" value="1"/>
</dbReference>
<dbReference type="SUPFAM" id="SSF52540">
    <property type="entry name" value="P-loop containing nucleoside triphosphate hydrolases"/>
    <property type="match status" value="1"/>
</dbReference>